<reference evidence="2 3" key="1">
    <citation type="submission" date="2019-04" db="EMBL/GenBank/DDBJ databases">
        <title>Draft genome of the big-headed turtle Platysternon megacephalum.</title>
        <authorList>
            <person name="Gong S."/>
        </authorList>
    </citation>
    <scope>NUCLEOTIDE SEQUENCE [LARGE SCALE GENOMIC DNA]</scope>
    <source>
        <strain evidence="2">DO16091913</strain>
        <tissue evidence="2">Muscle</tissue>
    </source>
</reference>
<evidence type="ECO:0000313" key="3">
    <source>
        <dbReference type="Proteomes" id="UP000297703"/>
    </source>
</evidence>
<dbReference type="Proteomes" id="UP000297703">
    <property type="component" value="Unassembled WGS sequence"/>
</dbReference>
<proteinExistence type="predicted"/>
<evidence type="ECO:0000313" key="2">
    <source>
        <dbReference type="EMBL" id="TFK07002.1"/>
    </source>
</evidence>
<dbReference type="EMBL" id="QXTE01000090">
    <property type="protein sequence ID" value="TFK07002.1"/>
    <property type="molecule type" value="Genomic_DNA"/>
</dbReference>
<reference evidence="2 3" key="2">
    <citation type="submission" date="2019-04" db="EMBL/GenBank/DDBJ databases">
        <title>The genome sequence of big-headed turtle.</title>
        <authorList>
            <person name="Gong S."/>
        </authorList>
    </citation>
    <scope>NUCLEOTIDE SEQUENCE [LARGE SCALE GENOMIC DNA]</scope>
    <source>
        <strain evidence="2">DO16091913</strain>
        <tissue evidence="2">Muscle</tissue>
    </source>
</reference>
<organism evidence="2 3">
    <name type="scientific">Platysternon megacephalum</name>
    <name type="common">big-headed turtle</name>
    <dbReference type="NCBI Taxonomy" id="55544"/>
    <lineage>
        <taxon>Eukaryota</taxon>
        <taxon>Metazoa</taxon>
        <taxon>Chordata</taxon>
        <taxon>Craniata</taxon>
        <taxon>Vertebrata</taxon>
        <taxon>Euteleostomi</taxon>
        <taxon>Archelosauria</taxon>
        <taxon>Testudinata</taxon>
        <taxon>Testudines</taxon>
        <taxon>Cryptodira</taxon>
        <taxon>Durocryptodira</taxon>
        <taxon>Testudinoidea</taxon>
        <taxon>Platysternidae</taxon>
        <taxon>Platysternon</taxon>
    </lineage>
</organism>
<protein>
    <submittedName>
        <fullName evidence="2">Polycomb group RING finger protein 5</fullName>
    </submittedName>
</protein>
<feature type="compositionally biased region" description="Polar residues" evidence="1">
    <location>
        <begin position="134"/>
        <end position="151"/>
    </location>
</feature>
<comment type="caution">
    <text evidence="2">The sequence shown here is derived from an EMBL/GenBank/DDBJ whole genome shotgun (WGS) entry which is preliminary data.</text>
</comment>
<dbReference type="AlphaFoldDB" id="A0A4D9EI64"/>
<gene>
    <name evidence="2" type="ORF">DR999_PMT10167</name>
</gene>
<keyword evidence="3" id="KW-1185">Reference proteome</keyword>
<sequence length="220" mass="23774">MFLGFGSSLTVSFLRSGFGSSLSFLLSSFSGGAKAGMEPNGGLPPNNAARNPRGMHRVSAHAVEMSLYWCLFVALDDGQTKCGAGPFSGLQTASQRGAWQEAGPMLRVVPEGWAGCGEFHWRDQLDRHSPYQSGRCASNGGHSTQFRTGQGQAPGRRLSEYRCKHWHMRAHGVSQAARGCDTKVLSCKPASGTPATDPWGSYVRALRTAWNMLHRAEART</sequence>
<feature type="region of interest" description="Disordered" evidence="1">
    <location>
        <begin position="134"/>
        <end position="155"/>
    </location>
</feature>
<name>A0A4D9EI64_9SAUR</name>
<accession>A0A4D9EI64</accession>
<evidence type="ECO:0000256" key="1">
    <source>
        <dbReference type="SAM" id="MobiDB-lite"/>
    </source>
</evidence>